<feature type="region of interest" description="Disordered" evidence="1">
    <location>
        <begin position="99"/>
        <end position="118"/>
    </location>
</feature>
<accession>A0ABN8ZWS6</accession>
<keyword evidence="3" id="KW-1185">Reference proteome</keyword>
<evidence type="ECO:0000313" key="3">
    <source>
        <dbReference type="Proteomes" id="UP001176941"/>
    </source>
</evidence>
<reference evidence="2" key="1">
    <citation type="submission" date="2023-04" db="EMBL/GenBank/DDBJ databases">
        <authorList>
            <consortium name="ELIXIR-Norway"/>
        </authorList>
    </citation>
    <scope>NUCLEOTIDE SEQUENCE [LARGE SCALE GENOMIC DNA]</scope>
</reference>
<feature type="compositionally biased region" description="Pro residues" evidence="1">
    <location>
        <begin position="42"/>
        <end position="56"/>
    </location>
</feature>
<sequence length="118" mass="12434">MLLSPPRNYLSHAPVAAYLATLRTLPQEPGGSRTSPVRANSPPSPSPPPPWPPPGPGWTRNRGPPPAGFRLGSAEMEFLPPPPATAPRPQARIIRTHLQLPPTNSSAPASLPRAPVAT</sequence>
<dbReference type="EMBL" id="OX459942">
    <property type="protein sequence ID" value="CAI9177207.1"/>
    <property type="molecule type" value="Genomic_DNA"/>
</dbReference>
<proteinExistence type="predicted"/>
<feature type="region of interest" description="Disordered" evidence="1">
    <location>
        <begin position="24"/>
        <end position="90"/>
    </location>
</feature>
<protein>
    <submittedName>
        <fullName evidence="2">Uncharacterized protein</fullName>
    </submittedName>
</protein>
<organism evidence="2 3">
    <name type="scientific">Rangifer tarandus platyrhynchus</name>
    <name type="common">Svalbard reindeer</name>
    <dbReference type="NCBI Taxonomy" id="3082113"/>
    <lineage>
        <taxon>Eukaryota</taxon>
        <taxon>Metazoa</taxon>
        <taxon>Chordata</taxon>
        <taxon>Craniata</taxon>
        <taxon>Vertebrata</taxon>
        <taxon>Euteleostomi</taxon>
        <taxon>Mammalia</taxon>
        <taxon>Eutheria</taxon>
        <taxon>Laurasiatheria</taxon>
        <taxon>Artiodactyla</taxon>
        <taxon>Ruminantia</taxon>
        <taxon>Pecora</taxon>
        <taxon>Cervidae</taxon>
        <taxon>Odocoileinae</taxon>
        <taxon>Rangifer</taxon>
    </lineage>
</organism>
<dbReference type="Proteomes" id="UP001176941">
    <property type="component" value="Chromosome 6"/>
</dbReference>
<evidence type="ECO:0000256" key="1">
    <source>
        <dbReference type="SAM" id="MobiDB-lite"/>
    </source>
</evidence>
<evidence type="ECO:0000313" key="2">
    <source>
        <dbReference type="EMBL" id="CAI9177207.1"/>
    </source>
</evidence>
<name>A0ABN8ZWS6_RANTA</name>
<gene>
    <name evidence="2" type="ORF">MRATA1EN1_LOCUS26169</name>
</gene>